<evidence type="ECO:0000313" key="3">
    <source>
        <dbReference type="Proteomes" id="UP000252586"/>
    </source>
</evidence>
<dbReference type="OrthoDB" id="4556467at2"/>
<proteinExistence type="inferred from homology"/>
<comment type="similarity">
    <text evidence="1">Belongs to the WXG100 family.</text>
</comment>
<dbReference type="Pfam" id="PF06013">
    <property type="entry name" value="WXG100"/>
    <property type="match status" value="1"/>
</dbReference>
<protein>
    <recommendedName>
        <fullName evidence="1">ESAT-6-like protein</fullName>
    </recommendedName>
</protein>
<dbReference type="STRING" id="1210090.GCA_001613185_06896"/>
<organism evidence="2 3">
    <name type="scientific">Nocardia puris</name>
    <dbReference type="NCBI Taxonomy" id="208602"/>
    <lineage>
        <taxon>Bacteria</taxon>
        <taxon>Bacillati</taxon>
        <taxon>Actinomycetota</taxon>
        <taxon>Actinomycetes</taxon>
        <taxon>Mycobacteriales</taxon>
        <taxon>Nocardiaceae</taxon>
        <taxon>Nocardia</taxon>
    </lineage>
</organism>
<dbReference type="AlphaFoldDB" id="A0A366CTH9"/>
<dbReference type="SUPFAM" id="SSF140453">
    <property type="entry name" value="EsxAB dimer-like"/>
    <property type="match status" value="1"/>
</dbReference>
<evidence type="ECO:0000256" key="1">
    <source>
        <dbReference type="RuleBase" id="RU362001"/>
    </source>
</evidence>
<dbReference type="Proteomes" id="UP000252586">
    <property type="component" value="Unassembled WGS sequence"/>
</dbReference>
<comment type="caution">
    <text evidence="2">The sequence shown here is derived from an EMBL/GenBank/DDBJ whole genome shotgun (WGS) entry which is preliminary data.</text>
</comment>
<dbReference type="EMBL" id="QNRE01000035">
    <property type="protein sequence ID" value="RBO79615.1"/>
    <property type="molecule type" value="Genomic_DNA"/>
</dbReference>
<gene>
    <name evidence="2" type="ORF">DFR74_1359</name>
</gene>
<sequence>MTNPFTVNLAELDEITQKIRAFDGFITDSLAGLEQRIAAMHQNWTGEAATKHAQAHREWMQGATEVREGIATVCDIARQAHENYTETLTSNLRMLGRE</sequence>
<dbReference type="InterPro" id="IPR010310">
    <property type="entry name" value="T7SS_ESAT-6-like"/>
</dbReference>
<dbReference type="InterPro" id="IPR036689">
    <property type="entry name" value="ESAT-6-like_sf"/>
</dbReference>
<name>A0A366CTH9_9NOCA</name>
<accession>A0A366CTH9</accession>
<reference evidence="2 3" key="1">
    <citation type="submission" date="2018-06" db="EMBL/GenBank/DDBJ databases">
        <title>Genomic Encyclopedia of Type Strains, Phase IV (KMG-IV): sequencing the most valuable type-strain genomes for metagenomic binning, comparative biology and taxonomic classification.</title>
        <authorList>
            <person name="Goeker M."/>
        </authorList>
    </citation>
    <scope>NUCLEOTIDE SEQUENCE [LARGE SCALE GENOMIC DNA]</scope>
    <source>
        <strain evidence="2 3">DSM 44599</strain>
    </source>
</reference>
<dbReference type="RefSeq" id="WP_067514462.1">
    <property type="nucleotide sequence ID" value="NZ_QNRE01000035.1"/>
</dbReference>
<dbReference type="NCBIfam" id="TIGR03930">
    <property type="entry name" value="WXG100_ESAT6"/>
    <property type="match status" value="1"/>
</dbReference>
<evidence type="ECO:0000313" key="2">
    <source>
        <dbReference type="EMBL" id="RBO79615.1"/>
    </source>
</evidence>
<keyword evidence="3" id="KW-1185">Reference proteome</keyword>
<dbReference type="Gene3D" id="1.10.287.1060">
    <property type="entry name" value="ESAT-6-like"/>
    <property type="match status" value="1"/>
</dbReference>